<reference evidence="2" key="1">
    <citation type="submission" date="2021-01" db="EMBL/GenBank/DDBJ databases">
        <authorList>
            <person name="Corre E."/>
            <person name="Pelletier E."/>
            <person name="Niang G."/>
            <person name="Scheremetjew M."/>
            <person name="Finn R."/>
            <person name="Kale V."/>
            <person name="Holt S."/>
            <person name="Cochrane G."/>
            <person name="Meng A."/>
            <person name="Brown T."/>
            <person name="Cohen L."/>
        </authorList>
    </citation>
    <scope>NUCLEOTIDE SEQUENCE</scope>
    <source>
        <strain evidence="2">UTEX LB 985</strain>
    </source>
</reference>
<evidence type="ECO:0000313" key="2">
    <source>
        <dbReference type="EMBL" id="CAD9422923.1"/>
    </source>
</evidence>
<gene>
    <name evidence="2" type="ORF">CBRE1094_LOCUS8156</name>
</gene>
<proteinExistence type="predicted"/>
<feature type="compositionally biased region" description="Basic and acidic residues" evidence="1">
    <location>
        <begin position="330"/>
        <end position="352"/>
    </location>
</feature>
<evidence type="ECO:0000256" key="1">
    <source>
        <dbReference type="SAM" id="MobiDB-lite"/>
    </source>
</evidence>
<feature type="compositionally biased region" description="Basic and acidic residues" evidence="1">
    <location>
        <begin position="386"/>
        <end position="399"/>
    </location>
</feature>
<accession>A0A7S2CED9</accession>
<organism evidence="2">
    <name type="scientific">Haptolina brevifila</name>
    <dbReference type="NCBI Taxonomy" id="156173"/>
    <lineage>
        <taxon>Eukaryota</taxon>
        <taxon>Haptista</taxon>
        <taxon>Haptophyta</taxon>
        <taxon>Prymnesiophyceae</taxon>
        <taxon>Prymnesiales</taxon>
        <taxon>Prymnesiaceae</taxon>
        <taxon>Haptolina</taxon>
    </lineage>
</organism>
<feature type="region of interest" description="Disordered" evidence="1">
    <location>
        <begin position="330"/>
        <end position="399"/>
    </location>
</feature>
<dbReference type="EMBL" id="HBGU01015221">
    <property type="protein sequence ID" value="CAD9422923.1"/>
    <property type="molecule type" value="Transcribed_RNA"/>
</dbReference>
<dbReference type="AlphaFoldDB" id="A0A7S2CED9"/>
<sequence>MGADEAEVKPGAARAAAEENGQVFHVHYGQSVLDNFSLKITAKPKALGRPFKKAILEPFFKAWSTKNPEAEAVQPEYLEKVLAGPGNRLSDRVTDLSVSVRSLIADDVKEYVRVDLMPRKDRDVKLELMNMQLDATLPAKFVHIPLRESLVPNFLKQINEAYETTLTIDDVAAVQSEVHLNNNFETDSVDIMCPACEVLPRAGRTKLEIKLKPDVADAVADKLPKPPSKDVDKPIERIFRVRCGAVELKLTLTEKLLAKSLRDAVVSPFLRAMAKKTGAPCASAEEVIRVEVGGMAVSDALRASSLEPGADMVRVDIFLQEANEEAKAEVEAGAKAEVKEQRPASAERRTEDEVMPSPMASHGTAATGEATGQPAADSHTAIGSKDYYRRWDKFEDTEG</sequence>
<protein>
    <submittedName>
        <fullName evidence="2">Uncharacterized protein</fullName>
    </submittedName>
</protein>
<name>A0A7S2CED9_9EUKA</name>